<keyword evidence="3" id="KW-1185">Reference proteome</keyword>
<dbReference type="Proteomes" id="UP000479114">
    <property type="component" value="Chromosome"/>
</dbReference>
<dbReference type="KEGG" id="prz:GZH47_21100"/>
<dbReference type="InterPro" id="IPR016181">
    <property type="entry name" value="Acyl_CoA_acyltransferase"/>
</dbReference>
<evidence type="ECO:0000313" key="3">
    <source>
        <dbReference type="Proteomes" id="UP000479114"/>
    </source>
</evidence>
<evidence type="ECO:0000313" key="2">
    <source>
        <dbReference type="EMBL" id="QHW33050.1"/>
    </source>
</evidence>
<gene>
    <name evidence="2" type="ORF">GZH47_21100</name>
</gene>
<dbReference type="RefSeq" id="WP_162642978.1">
    <property type="nucleotide sequence ID" value="NZ_CP048286.1"/>
</dbReference>
<name>A0A6C0P3A3_9BACL</name>
<dbReference type="AlphaFoldDB" id="A0A6C0P3A3"/>
<sequence>MDDNMNILPLIGLISTGAESFVREALASQRVSIDFFENSALNHGIFCVAEHPECVIAYAAFRKYSDPDSLCEAMRERMRPYLHNADETREICFNVYGRNSEIIAFARELGFASDMEGYELKLERSEPSESSELSEHAPSAAELVERGFTSEMLESFIHLFERAYAALNEANGWPTDGFRSQPGSFLQRLHSREQAGQVRSFWLGGRLVGAYVIAGTHIRDLVIDPAYQNRGFGRILLNSCINRMSSVPGQETILLRVAKSNAGAKRFYERNRFTEQACFAEHTFRKGG</sequence>
<dbReference type="Pfam" id="PF00583">
    <property type="entry name" value="Acetyltransf_1"/>
    <property type="match status" value="1"/>
</dbReference>
<dbReference type="Gene3D" id="3.40.630.30">
    <property type="match status" value="1"/>
</dbReference>
<dbReference type="SUPFAM" id="SSF55729">
    <property type="entry name" value="Acyl-CoA N-acyltransferases (Nat)"/>
    <property type="match status" value="1"/>
</dbReference>
<evidence type="ECO:0000259" key="1">
    <source>
        <dbReference type="PROSITE" id="PS51186"/>
    </source>
</evidence>
<dbReference type="InterPro" id="IPR000182">
    <property type="entry name" value="GNAT_dom"/>
</dbReference>
<dbReference type="GO" id="GO:0016747">
    <property type="term" value="F:acyltransferase activity, transferring groups other than amino-acyl groups"/>
    <property type="evidence" value="ECO:0007669"/>
    <property type="project" value="InterPro"/>
</dbReference>
<dbReference type="PROSITE" id="PS51186">
    <property type="entry name" value="GNAT"/>
    <property type="match status" value="1"/>
</dbReference>
<reference evidence="2 3" key="1">
    <citation type="submission" date="2020-02" db="EMBL/GenBank/DDBJ databases">
        <title>Paenibacillus sp. nov., isolated from rhizosphere soil of tomato.</title>
        <authorList>
            <person name="Weon H.-Y."/>
            <person name="Lee S.A."/>
        </authorList>
    </citation>
    <scope>NUCLEOTIDE SEQUENCE [LARGE SCALE GENOMIC DNA]</scope>
    <source>
        <strain evidence="2 3">14171R-81</strain>
    </source>
</reference>
<keyword evidence="2" id="KW-0808">Transferase</keyword>
<organism evidence="2 3">
    <name type="scientific">Paenibacillus rhizovicinus</name>
    <dbReference type="NCBI Taxonomy" id="2704463"/>
    <lineage>
        <taxon>Bacteria</taxon>
        <taxon>Bacillati</taxon>
        <taxon>Bacillota</taxon>
        <taxon>Bacilli</taxon>
        <taxon>Bacillales</taxon>
        <taxon>Paenibacillaceae</taxon>
        <taxon>Paenibacillus</taxon>
    </lineage>
</organism>
<proteinExistence type="predicted"/>
<feature type="domain" description="N-acetyltransferase" evidence="1">
    <location>
        <begin position="157"/>
        <end position="288"/>
    </location>
</feature>
<protein>
    <submittedName>
        <fullName evidence="2">GNAT family N-acetyltransferase</fullName>
    </submittedName>
</protein>
<dbReference type="CDD" id="cd04301">
    <property type="entry name" value="NAT_SF"/>
    <property type="match status" value="1"/>
</dbReference>
<dbReference type="EMBL" id="CP048286">
    <property type="protein sequence ID" value="QHW33050.1"/>
    <property type="molecule type" value="Genomic_DNA"/>
</dbReference>
<accession>A0A6C0P3A3</accession>